<dbReference type="GO" id="GO:0005524">
    <property type="term" value="F:ATP binding"/>
    <property type="evidence" value="ECO:0007669"/>
    <property type="project" value="UniProtKB-KW"/>
</dbReference>
<accession>A0ABV5T8J2</accession>
<keyword evidence="3" id="KW-0067">ATP-binding</keyword>
<dbReference type="Pfam" id="PF13581">
    <property type="entry name" value="HATPase_c_2"/>
    <property type="match status" value="1"/>
</dbReference>
<dbReference type="InterPro" id="IPR050267">
    <property type="entry name" value="Anti-sigma-factor_SerPK"/>
</dbReference>
<dbReference type="RefSeq" id="WP_344750207.1">
    <property type="nucleotide sequence ID" value="NZ_BAAAWW010000222.1"/>
</dbReference>
<dbReference type="Gene3D" id="3.30.565.10">
    <property type="entry name" value="Histidine kinase-like ATPase, C-terminal domain"/>
    <property type="match status" value="1"/>
</dbReference>
<protein>
    <submittedName>
        <fullName evidence="3">ATP-binding protein</fullName>
    </submittedName>
</protein>
<comment type="caution">
    <text evidence="3">The sequence shown here is derived from an EMBL/GenBank/DDBJ whole genome shotgun (WGS) entry which is preliminary data.</text>
</comment>
<evidence type="ECO:0000313" key="3">
    <source>
        <dbReference type="EMBL" id="MFB9674455.1"/>
    </source>
</evidence>
<proteinExistence type="predicted"/>
<evidence type="ECO:0000313" key="4">
    <source>
        <dbReference type="Proteomes" id="UP001589610"/>
    </source>
</evidence>
<keyword evidence="1" id="KW-0723">Serine/threonine-protein kinase</keyword>
<keyword evidence="1" id="KW-0418">Kinase</keyword>
<reference evidence="3 4" key="1">
    <citation type="submission" date="2024-09" db="EMBL/GenBank/DDBJ databases">
        <authorList>
            <person name="Sun Q."/>
            <person name="Mori K."/>
        </authorList>
    </citation>
    <scope>NUCLEOTIDE SEQUENCE [LARGE SCALE GENOMIC DNA]</scope>
    <source>
        <strain evidence="3 4">JCM 3028</strain>
    </source>
</reference>
<dbReference type="Proteomes" id="UP001589610">
    <property type="component" value="Unassembled WGS sequence"/>
</dbReference>
<gene>
    <name evidence="3" type="ORF">ACFFRH_03055</name>
</gene>
<dbReference type="EMBL" id="JBHMBS010000001">
    <property type="protein sequence ID" value="MFB9674455.1"/>
    <property type="molecule type" value="Genomic_DNA"/>
</dbReference>
<evidence type="ECO:0000256" key="1">
    <source>
        <dbReference type="ARBA" id="ARBA00022527"/>
    </source>
</evidence>
<name>A0ABV5T8J2_9ACTN</name>
<dbReference type="PANTHER" id="PTHR35526:SF3">
    <property type="entry name" value="ANTI-SIGMA-F FACTOR RSBW"/>
    <property type="match status" value="1"/>
</dbReference>
<evidence type="ECO:0000259" key="2">
    <source>
        <dbReference type="Pfam" id="PF13581"/>
    </source>
</evidence>
<dbReference type="InterPro" id="IPR003594">
    <property type="entry name" value="HATPase_dom"/>
</dbReference>
<keyword evidence="4" id="KW-1185">Reference proteome</keyword>
<organism evidence="3 4">
    <name type="scientific">Streptosporangium vulgare</name>
    <dbReference type="NCBI Taxonomy" id="46190"/>
    <lineage>
        <taxon>Bacteria</taxon>
        <taxon>Bacillati</taxon>
        <taxon>Actinomycetota</taxon>
        <taxon>Actinomycetes</taxon>
        <taxon>Streptosporangiales</taxon>
        <taxon>Streptosporangiaceae</taxon>
        <taxon>Streptosporangium</taxon>
    </lineage>
</organism>
<dbReference type="CDD" id="cd16936">
    <property type="entry name" value="HATPase_RsbW-like"/>
    <property type="match status" value="1"/>
</dbReference>
<keyword evidence="1" id="KW-0808">Transferase</keyword>
<dbReference type="PANTHER" id="PTHR35526">
    <property type="entry name" value="ANTI-SIGMA-F FACTOR RSBW-RELATED"/>
    <property type="match status" value="1"/>
</dbReference>
<feature type="domain" description="Histidine kinase/HSP90-like ATPase" evidence="2">
    <location>
        <begin position="22"/>
        <end position="118"/>
    </location>
</feature>
<dbReference type="SUPFAM" id="SSF55874">
    <property type="entry name" value="ATPase domain of HSP90 chaperone/DNA topoisomerase II/histidine kinase"/>
    <property type="match status" value="1"/>
</dbReference>
<sequence>MGAETVPALGLLGRVDLPGVAGSVSTARRYVRRVLEDSGQPDTYDAELLVSELVSNAVRHSESGRAGGRVTVVVANLGDVIRVAVIDEGASTCVPVIPSEPDEESEGGRGLWLVSEVALSWGWYEGAAGRKRVVWFQLARR</sequence>
<dbReference type="InterPro" id="IPR036890">
    <property type="entry name" value="HATPase_C_sf"/>
</dbReference>
<keyword evidence="3" id="KW-0547">Nucleotide-binding</keyword>